<dbReference type="PRINTS" id="PR00080">
    <property type="entry name" value="SDRFAMILY"/>
</dbReference>
<dbReference type="Proteomes" id="UP000001054">
    <property type="component" value="Plasmid pNGR234b"/>
</dbReference>
<dbReference type="InterPro" id="IPR036291">
    <property type="entry name" value="NAD(P)-bd_dom_sf"/>
</dbReference>
<dbReference type="PROSITE" id="PS00061">
    <property type="entry name" value="ADH_SHORT"/>
    <property type="match status" value="1"/>
</dbReference>
<evidence type="ECO:0000313" key="4">
    <source>
        <dbReference type="Proteomes" id="UP000001054"/>
    </source>
</evidence>
<gene>
    <name evidence="3" type="ordered locus">NGR_b04190</name>
</gene>
<reference evidence="3 4" key="2">
    <citation type="journal article" date="2009" name="Appl. Environ. Microbiol.">
        <title>Rhizobium sp. strain NGR234 possesses a remarkable number of secretion systems.</title>
        <authorList>
            <person name="Schmeisser C."/>
            <person name="Liesegang H."/>
            <person name="Krysciak D."/>
            <person name="Bakkou N."/>
            <person name="Le Quere A."/>
            <person name="Wollherr A."/>
            <person name="Heinemeyer I."/>
            <person name="Morgenstern B."/>
            <person name="Pommerening-Roeser A."/>
            <person name="Flores M."/>
            <person name="Palacios R."/>
            <person name="Brenner S."/>
            <person name="Gottschalk G."/>
            <person name="Schmitz R.A."/>
            <person name="Broughton W.J."/>
            <person name="Perret X."/>
            <person name="Strittmatter A.W."/>
            <person name="Streit W.R."/>
        </authorList>
    </citation>
    <scope>NUCLEOTIDE SEQUENCE [LARGE SCALE GENOMIC DNA]</scope>
    <source>
        <strain evidence="4">NBRC 101917 / NGR234</strain>
    </source>
</reference>
<keyword evidence="4" id="KW-1185">Reference proteome</keyword>
<dbReference type="Gene3D" id="3.40.50.720">
    <property type="entry name" value="NAD(P)-binding Rossmann-like Domain"/>
    <property type="match status" value="1"/>
</dbReference>
<dbReference type="EMBL" id="CP000874">
    <property type="protein sequence ID" value="ACP21882.1"/>
    <property type="molecule type" value="Genomic_DNA"/>
</dbReference>
<dbReference type="PATRIC" id="fig|394.7.peg.866"/>
<dbReference type="HOGENOM" id="CLU_010194_1_1_5"/>
<dbReference type="PRINTS" id="PR00081">
    <property type="entry name" value="GDHRDH"/>
</dbReference>
<geneLocation type="plasmid" evidence="4">
    <name>sym pNGR234b</name>
</geneLocation>
<proteinExistence type="inferred from homology"/>
<protein>
    <submittedName>
        <fullName evidence="3">L-xylulose reductase</fullName>
        <ecNumber evidence="3">1.1.1.10</ecNumber>
    </submittedName>
</protein>
<evidence type="ECO:0000256" key="2">
    <source>
        <dbReference type="ARBA" id="ARBA00023002"/>
    </source>
</evidence>
<dbReference type="AlphaFoldDB" id="C3KP74"/>
<keyword evidence="3" id="KW-0614">Plasmid</keyword>
<dbReference type="FunFam" id="3.40.50.720:FF:000084">
    <property type="entry name" value="Short-chain dehydrogenase reductase"/>
    <property type="match status" value="1"/>
</dbReference>
<dbReference type="KEGG" id="rhi:NGR_b04190"/>
<comment type="similarity">
    <text evidence="1">Belongs to the short-chain dehydrogenases/reductases (SDR) family.</text>
</comment>
<name>C3KP74_SINFN</name>
<evidence type="ECO:0000256" key="1">
    <source>
        <dbReference type="ARBA" id="ARBA00006484"/>
    </source>
</evidence>
<dbReference type="PANTHER" id="PTHR42760:SF115">
    <property type="entry name" value="3-OXOACYL-[ACYL-CARRIER-PROTEIN] REDUCTASE FABG"/>
    <property type="match status" value="1"/>
</dbReference>
<dbReference type="SUPFAM" id="SSF51735">
    <property type="entry name" value="NAD(P)-binding Rossmann-fold domains"/>
    <property type="match status" value="1"/>
</dbReference>
<dbReference type="EC" id="1.1.1.10" evidence="3"/>
<dbReference type="InterPro" id="IPR020904">
    <property type="entry name" value="Sc_DH/Rdtase_CS"/>
</dbReference>
<dbReference type="GO" id="GO:0050038">
    <property type="term" value="F:L-xylulose reductase (NADPH) activity"/>
    <property type="evidence" value="ECO:0007669"/>
    <property type="project" value="UniProtKB-EC"/>
</dbReference>
<dbReference type="Pfam" id="PF13561">
    <property type="entry name" value="adh_short_C2"/>
    <property type="match status" value="1"/>
</dbReference>
<dbReference type="InterPro" id="IPR002347">
    <property type="entry name" value="SDR_fam"/>
</dbReference>
<keyword evidence="2 3" id="KW-0560">Oxidoreductase</keyword>
<accession>C3KP74</accession>
<dbReference type="CDD" id="cd05233">
    <property type="entry name" value="SDR_c"/>
    <property type="match status" value="1"/>
</dbReference>
<dbReference type="PANTHER" id="PTHR42760">
    <property type="entry name" value="SHORT-CHAIN DEHYDROGENASES/REDUCTASES FAMILY MEMBER"/>
    <property type="match status" value="1"/>
</dbReference>
<reference evidence="4" key="1">
    <citation type="journal article" date="2004" name="J. Bacteriol.">
        <title>An evolutionary hot spot: the pNGR234b replicon of Rhizobium sp. strain NGR234.</title>
        <authorList>
            <person name="Streit W.R."/>
            <person name="Schmitz R.A."/>
            <person name="Perret X."/>
            <person name="Staehelin C."/>
            <person name="Deakin W.J."/>
            <person name="Raasch C."/>
            <person name="Liesegang H."/>
            <person name="Broughton W.J."/>
        </authorList>
    </citation>
    <scope>NUCLEOTIDE SEQUENCE [LARGE SCALE GENOMIC DNA]</scope>
    <source>
        <strain evidence="4">NBRC 101917 / NGR234</strain>
    </source>
</reference>
<dbReference type="OrthoDB" id="7255009at2"/>
<organism evidence="3 4">
    <name type="scientific">Sinorhizobium fredii (strain NBRC 101917 / NGR234)</name>
    <dbReference type="NCBI Taxonomy" id="394"/>
    <lineage>
        <taxon>Bacteria</taxon>
        <taxon>Pseudomonadati</taxon>
        <taxon>Pseudomonadota</taxon>
        <taxon>Alphaproteobacteria</taxon>
        <taxon>Hyphomicrobiales</taxon>
        <taxon>Rhizobiaceae</taxon>
        <taxon>Sinorhizobium/Ensifer group</taxon>
        <taxon>Sinorhizobium</taxon>
    </lineage>
</organism>
<evidence type="ECO:0000313" key="3">
    <source>
        <dbReference type="EMBL" id="ACP21882.1"/>
    </source>
</evidence>
<sequence>MENRVEGAATAAPRPLIGKRIVLTGATGGLGRAMAVAFAAAGADVIPVARGGEALETLADELGSAPLAVDLTDPAVISSAMNGIGPVDVLVNNSGTNRPGPFEAVTVQDFDLLVNLNLRGTFFATQSLLPHIRAGGAILNVGSQMGHVGAENRTVYCATKHAIEGFTKALAIELAPRAIRVVSIAPTFIETPMTAPMFADPTFRSQVLTNIPMGRMGRPEDVAAAAVFLASDAAGMITGTSLLIDGGWTAH</sequence>